<dbReference type="InterPro" id="IPR009003">
    <property type="entry name" value="Peptidase_S1_PA"/>
</dbReference>
<evidence type="ECO:0000313" key="2">
    <source>
        <dbReference type="Proteomes" id="UP000298602"/>
    </source>
</evidence>
<organism evidence="1 2">
    <name type="scientific">Desulfoglaeba alkanexedens ALDC</name>
    <dbReference type="NCBI Taxonomy" id="980445"/>
    <lineage>
        <taxon>Bacteria</taxon>
        <taxon>Pseudomonadati</taxon>
        <taxon>Thermodesulfobacteriota</taxon>
        <taxon>Syntrophobacteria</taxon>
        <taxon>Syntrophobacterales</taxon>
        <taxon>Syntrophobacteraceae</taxon>
        <taxon>Desulfoglaeba</taxon>
    </lineage>
</organism>
<reference evidence="1 2" key="1">
    <citation type="submission" date="2019-05" db="EMBL/GenBank/DDBJ databases">
        <title>The Complete Genome Sequence of the n-alkane-degrading Desulfoglaeba alkanexedens ALDC reveals multiple alkylsuccinate synthase gene clusters.</title>
        <authorList>
            <person name="Callaghan A.V."/>
            <person name="Davidova I.A."/>
            <person name="Duncan K.E."/>
            <person name="Morris B."/>
            <person name="McInerney M.J."/>
        </authorList>
    </citation>
    <scope>NUCLEOTIDE SEQUENCE [LARGE SCALE GENOMIC DNA]</scope>
    <source>
        <strain evidence="1 2">ALDC</strain>
    </source>
</reference>
<proteinExistence type="predicted"/>
<dbReference type="PANTHER" id="PTHR22939">
    <property type="entry name" value="SERINE PROTEASE FAMILY S1C HTRA-RELATED"/>
    <property type="match status" value="1"/>
</dbReference>
<gene>
    <name evidence="1" type="ORF">FDQ92_02110</name>
</gene>
<dbReference type="Gene3D" id="2.40.10.10">
    <property type="entry name" value="Trypsin-like serine proteases"/>
    <property type="match status" value="2"/>
</dbReference>
<dbReference type="Pfam" id="PF13365">
    <property type="entry name" value="Trypsin_2"/>
    <property type="match status" value="1"/>
</dbReference>
<dbReference type="RefSeq" id="WP_137423066.1">
    <property type="nucleotide sequence ID" value="NZ_CP040098.1"/>
</dbReference>
<dbReference type="EMBL" id="CP040098">
    <property type="protein sequence ID" value="QCQ21097.1"/>
    <property type="molecule type" value="Genomic_DNA"/>
</dbReference>
<accession>A0A4P8KZV0</accession>
<dbReference type="OrthoDB" id="212300at2"/>
<dbReference type="KEGG" id="dax:FDQ92_02110"/>
<dbReference type="SUPFAM" id="SSF50494">
    <property type="entry name" value="Trypsin-like serine proteases"/>
    <property type="match status" value="1"/>
</dbReference>
<dbReference type="AlphaFoldDB" id="A0A4P8KZV0"/>
<sequence>MEMTAAERLVVFALILCVPAVPSGRAFAEELPEIIQQIRPGVVAVGTVQPMRRPPAAFLGTGFAVDDGRLVATNAHVIPEKLDTARKETLAVFVGRGQEVEAREAQVTAEDRDHDLVLLQIQGPPLPPLRLSERRVREGEAVAFTGFPIGMILGLYPVTHRGIISSVTLDVIPSLSARQLDRVAIQKLKNASEVYQLDATAYPGNSGSPVYDPDTGVVIGILNKVLVREGKERVLERPTGISYAVPIRHAIALIEKAGRRH</sequence>
<dbReference type="Proteomes" id="UP000298602">
    <property type="component" value="Chromosome"/>
</dbReference>
<reference evidence="1 2" key="2">
    <citation type="submission" date="2019-05" db="EMBL/GenBank/DDBJ databases">
        <authorList>
            <person name="Suflita J.M."/>
            <person name="Marks C.R."/>
        </authorList>
    </citation>
    <scope>NUCLEOTIDE SEQUENCE [LARGE SCALE GENOMIC DNA]</scope>
    <source>
        <strain evidence="1 2">ALDC</strain>
    </source>
</reference>
<name>A0A4P8KZV0_9BACT</name>
<dbReference type="InterPro" id="IPR043504">
    <property type="entry name" value="Peptidase_S1_PA_chymotrypsin"/>
</dbReference>
<protein>
    <submittedName>
        <fullName evidence="1">Trypsin-like peptidase domain-containing protein</fullName>
    </submittedName>
</protein>
<dbReference type="PANTHER" id="PTHR22939:SF129">
    <property type="entry name" value="SERINE PROTEASE HTRA2, MITOCHONDRIAL"/>
    <property type="match status" value="1"/>
</dbReference>
<evidence type="ECO:0000313" key="1">
    <source>
        <dbReference type="EMBL" id="QCQ21097.1"/>
    </source>
</evidence>
<keyword evidence="2" id="KW-1185">Reference proteome</keyword>